<dbReference type="HOGENOM" id="CLU_061901_4_2_9"/>
<dbReference type="GO" id="GO:0046872">
    <property type="term" value="F:metal ion binding"/>
    <property type="evidence" value="ECO:0007669"/>
    <property type="project" value="UniProtKB-KW"/>
</dbReference>
<comment type="catalytic activity">
    <reaction evidence="3">
        <text>N-terminal N-formyl-L-methionyl-[peptide] + H2O = N-terminal L-methionyl-[peptide] + formate</text>
        <dbReference type="Rhea" id="RHEA:24420"/>
        <dbReference type="Rhea" id="RHEA-COMP:10639"/>
        <dbReference type="Rhea" id="RHEA-COMP:10640"/>
        <dbReference type="ChEBI" id="CHEBI:15377"/>
        <dbReference type="ChEBI" id="CHEBI:15740"/>
        <dbReference type="ChEBI" id="CHEBI:49298"/>
        <dbReference type="ChEBI" id="CHEBI:64731"/>
        <dbReference type="EC" id="3.5.1.88"/>
    </reaction>
</comment>
<dbReference type="SUPFAM" id="SSF56420">
    <property type="entry name" value="Peptide deformylase"/>
    <property type="match status" value="1"/>
</dbReference>
<sequence length="160" mass="17971">MAIRKIVTVGDDVLRKKSRVVTVFDQKLHLLLDDMRDTLLQADGLGLAAPQVGILKRAVVIRIGDEFVDFVNPEIIAAEGEQQELEGCLSIPGKWGITKRPAKVTIRAQDRNGNFFEKTGEGLLARAFCHETDHLDGVLYTDHALRILTPEELEKEEKRR</sequence>
<dbReference type="NCBIfam" id="NF001159">
    <property type="entry name" value="PRK00150.1-3"/>
    <property type="match status" value="1"/>
</dbReference>
<evidence type="ECO:0000256" key="2">
    <source>
        <dbReference type="ARBA" id="ARBA00023004"/>
    </source>
</evidence>
<accession>E6U3N2</accession>
<dbReference type="Gene3D" id="3.90.45.10">
    <property type="entry name" value="Peptide deformylase"/>
    <property type="match status" value="1"/>
</dbReference>
<feature type="active site" evidence="3">
    <location>
        <position position="131"/>
    </location>
</feature>
<keyword evidence="3" id="KW-0378">Hydrolase</keyword>
<dbReference type="PRINTS" id="PR01576">
    <property type="entry name" value="PDEFORMYLASE"/>
</dbReference>
<evidence type="ECO:0000256" key="3">
    <source>
        <dbReference type="HAMAP-Rule" id="MF_00163"/>
    </source>
</evidence>
<dbReference type="eggNOG" id="COG0242">
    <property type="taxonomic scope" value="Bacteria"/>
</dbReference>
<comment type="similarity">
    <text evidence="1 3">Belongs to the polypeptide deformylase family.</text>
</comment>
<comment type="cofactor">
    <cofactor evidence="3">
        <name>Fe(2+)</name>
        <dbReference type="ChEBI" id="CHEBI:29033"/>
    </cofactor>
    <text evidence="3">Binds 1 Fe(2+) ion.</text>
</comment>
<dbReference type="STRING" id="663278.Ethha_2115"/>
<evidence type="ECO:0000313" key="5">
    <source>
        <dbReference type="Proteomes" id="UP000001551"/>
    </source>
</evidence>
<dbReference type="KEGG" id="eha:Ethha_2115"/>
<keyword evidence="2 3" id="KW-0408">Iron</keyword>
<gene>
    <name evidence="3" type="primary">def</name>
    <name evidence="4" type="ordered locus">Ethha_2115</name>
</gene>
<keyword evidence="5" id="KW-1185">Reference proteome</keyword>
<feature type="binding site" evidence="3">
    <location>
        <position position="134"/>
    </location>
    <ligand>
        <name>Fe cation</name>
        <dbReference type="ChEBI" id="CHEBI:24875"/>
    </ligand>
</feature>
<evidence type="ECO:0000256" key="1">
    <source>
        <dbReference type="ARBA" id="ARBA00010759"/>
    </source>
</evidence>
<name>E6U3N2_ETHHY</name>
<dbReference type="Pfam" id="PF01327">
    <property type="entry name" value="Pep_deformylase"/>
    <property type="match status" value="1"/>
</dbReference>
<dbReference type="HAMAP" id="MF_00163">
    <property type="entry name" value="Pep_deformylase"/>
    <property type="match status" value="1"/>
</dbReference>
<dbReference type="PANTHER" id="PTHR10458:SF22">
    <property type="entry name" value="PEPTIDE DEFORMYLASE"/>
    <property type="match status" value="1"/>
</dbReference>
<dbReference type="GO" id="GO:0006412">
    <property type="term" value="P:translation"/>
    <property type="evidence" value="ECO:0007669"/>
    <property type="project" value="UniProtKB-UniRule"/>
</dbReference>
<organism evidence="4 5">
    <name type="scientific">Ethanoligenens harbinense (strain DSM 18485 / JCM 12961 / CGMCC 1.5033 / YUAN-3)</name>
    <dbReference type="NCBI Taxonomy" id="663278"/>
    <lineage>
        <taxon>Bacteria</taxon>
        <taxon>Bacillati</taxon>
        <taxon>Bacillota</taxon>
        <taxon>Clostridia</taxon>
        <taxon>Eubacteriales</taxon>
        <taxon>Oscillospiraceae</taxon>
        <taxon>Ethanoligenens</taxon>
    </lineage>
</organism>
<feature type="binding site" evidence="3">
    <location>
        <position position="88"/>
    </location>
    <ligand>
        <name>Fe cation</name>
        <dbReference type="ChEBI" id="CHEBI:24875"/>
    </ligand>
</feature>
<dbReference type="PANTHER" id="PTHR10458">
    <property type="entry name" value="PEPTIDE DEFORMYLASE"/>
    <property type="match status" value="1"/>
</dbReference>
<comment type="function">
    <text evidence="3">Removes the formyl group from the N-terminal Met of newly synthesized proteins. Requires at least a dipeptide for an efficient rate of reaction. N-terminal L-methionine is a prerequisite for activity but the enzyme has broad specificity at other positions.</text>
</comment>
<keyword evidence="3" id="KW-0648">Protein biosynthesis</keyword>
<dbReference type="InterPro" id="IPR023635">
    <property type="entry name" value="Peptide_deformylase"/>
</dbReference>
<evidence type="ECO:0000313" key="4">
    <source>
        <dbReference type="EMBL" id="ADU27632.1"/>
    </source>
</evidence>
<reference evidence="4 5" key="1">
    <citation type="submission" date="2010-12" db="EMBL/GenBank/DDBJ databases">
        <title>Complete sequence of Ethanoligenens harbinense YUAN-3.</title>
        <authorList>
            <person name="Lucas S."/>
            <person name="Copeland A."/>
            <person name="Lapidus A."/>
            <person name="Cheng J.-F."/>
            <person name="Bruce D."/>
            <person name="Goodwin L."/>
            <person name="Pitluck S."/>
            <person name="Chertkov O."/>
            <person name="Misra M."/>
            <person name="Detter J.C."/>
            <person name="Han C."/>
            <person name="Tapia R."/>
            <person name="Land M."/>
            <person name="Hauser L."/>
            <person name="Jeffries C."/>
            <person name="Kyrpides N."/>
            <person name="Ivanova N."/>
            <person name="Mikhailova N."/>
            <person name="Wang A."/>
            <person name="Mouttaki H."/>
            <person name="He Z."/>
            <person name="Zhou J."/>
            <person name="Hemme C.L."/>
            <person name="Woyke T."/>
        </authorList>
    </citation>
    <scope>NUCLEOTIDE SEQUENCE [LARGE SCALE GENOMIC DNA]</scope>
    <source>
        <strain evidence="5">DSM 18485 / JCM 12961 / CGMCC 1.5033 / YUAN-3</strain>
    </source>
</reference>
<dbReference type="AlphaFoldDB" id="E6U3N2"/>
<feature type="binding site" evidence="3">
    <location>
        <position position="130"/>
    </location>
    <ligand>
        <name>Fe cation</name>
        <dbReference type="ChEBI" id="CHEBI:24875"/>
    </ligand>
</feature>
<dbReference type="InterPro" id="IPR036821">
    <property type="entry name" value="Peptide_deformylase_sf"/>
</dbReference>
<dbReference type="NCBIfam" id="TIGR00079">
    <property type="entry name" value="pept_deformyl"/>
    <property type="match status" value="1"/>
</dbReference>
<dbReference type="RefSeq" id="WP_013485980.1">
    <property type="nucleotide sequence ID" value="NC_014828.1"/>
</dbReference>
<protein>
    <recommendedName>
        <fullName evidence="3">Peptide deformylase</fullName>
        <shortName evidence="3">PDF</shortName>
        <ecNumber evidence="3">3.5.1.88</ecNumber>
    </recommendedName>
    <alternativeName>
        <fullName evidence="3">Polypeptide deformylase</fullName>
    </alternativeName>
</protein>
<dbReference type="EC" id="3.5.1.88" evidence="3"/>
<dbReference type="PIRSF" id="PIRSF004749">
    <property type="entry name" value="Pep_def"/>
    <property type="match status" value="1"/>
</dbReference>
<dbReference type="Proteomes" id="UP000001551">
    <property type="component" value="Chromosome"/>
</dbReference>
<keyword evidence="3" id="KW-0479">Metal-binding</keyword>
<dbReference type="CDD" id="cd00487">
    <property type="entry name" value="Pep_deformylase"/>
    <property type="match status" value="1"/>
</dbReference>
<proteinExistence type="inferred from homology"/>
<dbReference type="GO" id="GO:0042586">
    <property type="term" value="F:peptide deformylase activity"/>
    <property type="evidence" value="ECO:0007669"/>
    <property type="project" value="UniProtKB-UniRule"/>
</dbReference>
<dbReference type="EMBL" id="CP002400">
    <property type="protein sequence ID" value="ADU27632.1"/>
    <property type="molecule type" value="Genomic_DNA"/>
</dbReference>